<evidence type="ECO:0000313" key="7">
    <source>
        <dbReference type="Proteomes" id="UP000199052"/>
    </source>
</evidence>
<evidence type="ECO:0000256" key="3">
    <source>
        <dbReference type="ARBA" id="ARBA00023098"/>
    </source>
</evidence>
<feature type="signal peptide" evidence="5">
    <location>
        <begin position="1"/>
        <end position="42"/>
    </location>
</feature>
<dbReference type="Proteomes" id="UP000199052">
    <property type="component" value="Unassembled WGS sequence"/>
</dbReference>
<gene>
    <name evidence="6" type="ORF">SAMN05421678_1019</name>
</gene>
<dbReference type="Pfam" id="PF03403">
    <property type="entry name" value="PAF-AH_p_II"/>
    <property type="match status" value="2"/>
</dbReference>
<protein>
    <submittedName>
        <fullName evidence="6">Platelet-activating factor acetylhydrolase, isoform II</fullName>
    </submittedName>
</protein>
<feature type="region of interest" description="Disordered" evidence="4">
    <location>
        <begin position="42"/>
        <end position="64"/>
    </location>
</feature>
<evidence type="ECO:0000256" key="1">
    <source>
        <dbReference type="ARBA" id="ARBA00022801"/>
    </source>
</evidence>
<dbReference type="EMBL" id="FOOI01000001">
    <property type="protein sequence ID" value="SFF61452.1"/>
    <property type="molecule type" value="Genomic_DNA"/>
</dbReference>
<dbReference type="SUPFAM" id="SSF53474">
    <property type="entry name" value="alpha/beta-Hydrolases"/>
    <property type="match status" value="1"/>
</dbReference>
<proteinExistence type="predicted"/>
<reference evidence="6 7" key="1">
    <citation type="submission" date="2016-10" db="EMBL/GenBank/DDBJ databases">
        <authorList>
            <person name="de Groot N.N."/>
        </authorList>
    </citation>
    <scope>NUCLEOTIDE SEQUENCE [LARGE SCALE GENOMIC DNA]</scope>
    <source>
        <strain evidence="6 7">CPCC 202808</strain>
    </source>
</reference>
<feature type="chain" id="PRO_5011498490" evidence="5">
    <location>
        <begin position="43"/>
        <end position="399"/>
    </location>
</feature>
<keyword evidence="2" id="KW-0442">Lipid degradation</keyword>
<dbReference type="STRING" id="504797.SAMN05421678_1019"/>
<dbReference type="GO" id="GO:0003847">
    <property type="term" value="F:1-alkyl-2-acetylglycerophosphocholine esterase activity"/>
    <property type="evidence" value="ECO:0007669"/>
    <property type="project" value="TreeGrafter"/>
</dbReference>
<keyword evidence="1 6" id="KW-0378">Hydrolase</keyword>
<dbReference type="AlphaFoldDB" id="A0A1I2K2X9"/>
<evidence type="ECO:0000256" key="2">
    <source>
        <dbReference type="ARBA" id="ARBA00022963"/>
    </source>
</evidence>
<dbReference type="Gene3D" id="3.40.50.1820">
    <property type="entry name" value="alpha/beta hydrolase"/>
    <property type="match status" value="1"/>
</dbReference>
<keyword evidence="5" id="KW-0732">Signal</keyword>
<sequence>MRWGRPVATVSFMITTALRRAAVTACVSLAALGLLAPAAAQAGTAGSPADPPRPASLTLPRPTGPYGVGTDTLHLVDADRPDPWVPEAGPRELMVSMYYPARRGSGTPARYVTPGESELILASQGLTDLPADTLSTVRTYARSGAAPRAGRHDYPLVVLSPGFSFPKSSLSALAEDLASNGYVVAAVEHTYESVATTFPDGHVTTCVACETDLDPQQVIRGRATDVSFVLDELLGPHPVWRYARLVDPARIGMAGHSIGGASGGTTAVRDSRVRAVVNLDGTQFDPLPESGLEVPFMFVGTEDGHSPGGDDTTWDRDWQRLTGWKRWITVAGTVHASFTDYGTLADQLGLDLGQTIDGDRAVLVTNTYVGAFFDQHLRGRNRPLLDGPSRSYPEVRFRP</sequence>
<accession>A0A1I2K2X9</accession>
<name>A0A1I2K2X9_9ACTN</name>
<keyword evidence="3" id="KW-0443">Lipid metabolism</keyword>
<evidence type="ECO:0000256" key="4">
    <source>
        <dbReference type="SAM" id="MobiDB-lite"/>
    </source>
</evidence>
<dbReference type="PANTHER" id="PTHR10272">
    <property type="entry name" value="PLATELET-ACTIVATING FACTOR ACETYLHYDROLASE"/>
    <property type="match status" value="1"/>
</dbReference>
<organism evidence="6 7">
    <name type="scientific">Actinopolymorpha cephalotaxi</name>
    <dbReference type="NCBI Taxonomy" id="504797"/>
    <lineage>
        <taxon>Bacteria</taxon>
        <taxon>Bacillati</taxon>
        <taxon>Actinomycetota</taxon>
        <taxon>Actinomycetes</taxon>
        <taxon>Propionibacteriales</taxon>
        <taxon>Actinopolymorphaceae</taxon>
        <taxon>Actinopolymorpha</taxon>
    </lineage>
</organism>
<dbReference type="GO" id="GO:0016042">
    <property type="term" value="P:lipid catabolic process"/>
    <property type="evidence" value="ECO:0007669"/>
    <property type="project" value="UniProtKB-KW"/>
</dbReference>
<evidence type="ECO:0000313" key="6">
    <source>
        <dbReference type="EMBL" id="SFF61452.1"/>
    </source>
</evidence>
<dbReference type="InterPro" id="IPR029058">
    <property type="entry name" value="AB_hydrolase_fold"/>
</dbReference>
<evidence type="ECO:0000256" key="5">
    <source>
        <dbReference type="SAM" id="SignalP"/>
    </source>
</evidence>
<dbReference type="PANTHER" id="PTHR10272:SF0">
    <property type="entry name" value="PLATELET-ACTIVATING FACTOR ACETYLHYDROLASE"/>
    <property type="match status" value="1"/>
</dbReference>